<feature type="domain" description="NF-X1-type" evidence="7">
    <location>
        <begin position="1696"/>
        <end position="1718"/>
    </location>
</feature>
<dbReference type="EMBL" id="UYJE01004256">
    <property type="protein sequence ID" value="VDI26499.1"/>
    <property type="molecule type" value="Genomic_DNA"/>
</dbReference>
<evidence type="ECO:0000256" key="5">
    <source>
        <dbReference type="SAM" id="Coils"/>
    </source>
</evidence>
<gene>
    <name evidence="8" type="ORF">MGAL_10B094405</name>
</gene>
<dbReference type="PANTHER" id="PTHR10887">
    <property type="entry name" value="DNA2/NAM7 HELICASE FAMILY"/>
    <property type="match status" value="1"/>
</dbReference>
<feature type="coiled-coil region" evidence="5">
    <location>
        <begin position="1902"/>
        <end position="1929"/>
    </location>
</feature>
<accession>A0A8B6DYR8</accession>
<feature type="region of interest" description="Disordered" evidence="6">
    <location>
        <begin position="2193"/>
        <end position="2449"/>
    </location>
</feature>
<feature type="domain" description="NF-X1-type" evidence="7">
    <location>
        <begin position="1522"/>
        <end position="1542"/>
    </location>
</feature>
<organism evidence="8 9">
    <name type="scientific">Mytilus galloprovincialis</name>
    <name type="common">Mediterranean mussel</name>
    <dbReference type="NCBI Taxonomy" id="29158"/>
    <lineage>
        <taxon>Eukaryota</taxon>
        <taxon>Metazoa</taxon>
        <taxon>Spiralia</taxon>
        <taxon>Lophotrochozoa</taxon>
        <taxon>Mollusca</taxon>
        <taxon>Bivalvia</taxon>
        <taxon>Autobranchia</taxon>
        <taxon>Pteriomorphia</taxon>
        <taxon>Mytilida</taxon>
        <taxon>Mytiloidea</taxon>
        <taxon>Mytilidae</taxon>
        <taxon>Mytilinae</taxon>
        <taxon>Mytilus</taxon>
    </lineage>
</organism>
<evidence type="ECO:0000256" key="2">
    <source>
        <dbReference type="ARBA" id="ARBA00022737"/>
    </source>
</evidence>
<dbReference type="PANTHER" id="PTHR10887:SF341">
    <property type="entry name" value="NFX1-TYPE ZINC FINGER-CONTAINING PROTEIN 1"/>
    <property type="match status" value="1"/>
</dbReference>
<dbReference type="Pfam" id="PF25396">
    <property type="entry name" value="ZNFX1"/>
    <property type="match status" value="1"/>
</dbReference>
<feature type="domain" description="NF-X1-type" evidence="7">
    <location>
        <begin position="1293"/>
        <end position="1312"/>
    </location>
</feature>
<feature type="compositionally biased region" description="Basic residues" evidence="6">
    <location>
        <begin position="2197"/>
        <end position="2208"/>
    </location>
</feature>
<keyword evidence="1" id="KW-0479">Metal-binding</keyword>
<evidence type="ECO:0000313" key="8">
    <source>
        <dbReference type="EMBL" id="VDI26499.1"/>
    </source>
</evidence>
<dbReference type="GO" id="GO:0031380">
    <property type="term" value="C:nuclear RNA-directed RNA polymerase complex"/>
    <property type="evidence" value="ECO:0007669"/>
    <property type="project" value="TreeGrafter"/>
</dbReference>
<feature type="compositionally biased region" description="Basic and acidic residues" evidence="6">
    <location>
        <begin position="2410"/>
        <end position="2431"/>
    </location>
</feature>
<feature type="compositionally biased region" description="Basic and acidic residues" evidence="6">
    <location>
        <begin position="2253"/>
        <end position="2269"/>
    </location>
</feature>
<dbReference type="Gene3D" id="3.40.50.300">
    <property type="entry name" value="P-loop containing nucleotide triphosphate hydrolases"/>
    <property type="match status" value="2"/>
</dbReference>
<dbReference type="InterPro" id="IPR027417">
    <property type="entry name" value="P-loop_NTPase"/>
</dbReference>
<dbReference type="GO" id="GO:0004386">
    <property type="term" value="F:helicase activity"/>
    <property type="evidence" value="ECO:0007669"/>
    <property type="project" value="InterPro"/>
</dbReference>
<dbReference type="GO" id="GO:0008270">
    <property type="term" value="F:zinc ion binding"/>
    <property type="evidence" value="ECO:0007669"/>
    <property type="project" value="UniProtKB-KW"/>
</dbReference>
<keyword evidence="3" id="KW-0863">Zinc-finger</keyword>
<keyword evidence="5" id="KW-0175">Coiled coil</keyword>
<feature type="domain" description="NF-X1-type" evidence="7">
    <location>
        <begin position="1498"/>
        <end position="1520"/>
    </location>
</feature>
<dbReference type="Pfam" id="PF13086">
    <property type="entry name" value="AAA_11"/>
    <property type="match status" value="1"/>
</dbReference>
<proteinExistence type="predicted"/>
<evidence type="ECO:0000256" key="6">
    <source>
        <dbReference type="SAM" id="MobiDB-lite"/>
    </source>
</evidence>
<keyword evidence="2" id="KW-0677">Repeat</keyword>
<feature type="domain" description="NF-X1-type" evidence="7">
    <location>
        <begin position="1211"/>
        <end position="1231"/>
    </location>
</feature>
<dbReference type="CDD" id="cd18808">
    <property type="entry name" value="SF1_C_Upf1"/>
    <property type="match status" value="1"/>
</dbReference>
<dbReference type="Pfam" id="PF13087">
    <property type="entry name" value="AAA_12"/>
    <property type="match status" value="1"/>
</dbReference>
<protein>
    <recommendedName>
        <fullName evidence="7">NF-X1-type domain-containing protein</fullName>
    </recommendedName>
</protein>
<comment type="caution">
    <text evidence="8">The sequence shown here is derived from an EMBL/GenBank/DDBJ whole genome shotgun (WGS) entry which is preliminary data.</text>
</comment>
<feature type="domain" description="NF-X1-type" evidence="7">
    <location>
        <begin position="1183"/>
        <end position="1205"/>
    </location>
</feature>
<dbReference type="OrthoDB" id="2423195at2759"/>
<reference evidence="8" key="1">
    <citation type="submission" date="2018-11" db="EMBL/GenBank/DDBJ databases">
        <authorList>
            <person name="Alioto T."/>
            <person name="Alioto T."/>
        </authorList>
    </citation>
    <scope>NUCLEOTIDE SEQUENCE</scope>
</reference>
<dbReference type="SMART" id="SM00438">
    <property type="entry name" value="ZnF_NFX"/>
    <property type="match status" value="9"/>
</dbReference>
<evidence type="ECO:0000259" key="7">
    <source>
        <dbReference type="SMART" id="SM00438"/>
    </source>
</evidence>
<feature type="compositionally biased region" description="Basic and acidic residues" evidence="6">
    <location>
        <begin position="2209"/>
        <end position="2219"/>
    </location>
</feature>
<dbReference type="SUPFAM" id="SSF52540">
    <property type="entry name" value="P-loop containing nucleoside triphosphate hydrolases"/>
    <property type="match status" value="1"/>
</dbReference>
<dbReference type="GO" id="GO:0031048">
    <property type="term" value="P:regulatory ncRNA-mediated heterochromatin formation"/>
    <property type="evidence" value="ECO:0007669"/>
    <property type="project" value="TreeGrafter"/>
</dbReference>
<dbReference type="InterPro" id="IPR000967">
    <property type="entry name" value="Znf_NFX1"/>
</dbReference>
<evidence type="ECO:0000256" key="1">
    <source>
        <dbReference type="ARBA" id="ARBA00022723"/>
    </source>
</evidence>
<dbReference type="InterPro" id="IPR045055">
    <property type="entry name" value="DNA2/NAM7-like"/>
</dbReference>
<dbReference type="Proteomes" id="UP000596742">
    <property type="component" value="Unassembled WGS sequence"/>
</dbReference>
<dbReference type="InterPro" id="IPR041677">
    <property type="entry name" value="DNA2/NAM7_AAA_11"/>
</dbReference>
<feature type="domain" description="NF-X1-type" evidence="7">
    <location>
        <begin position="1381"/>
        <end position="1402"/>
    </location>
</feature>
<dbReference type="InterPro" id="IPR047187">
    <property type="entry name" value="SF1_C_Upf1"/>
</dbReference>
<name>A0A8B6DYR8_MYTGA</name>
<dbReference type="InterPro" id="IPR041679">
    <property type="entry name" value="DNA2/NAM7-like_C"/>
</dbReference>
<feature type="compositionally biased region" description="Basic residues" evidence="6">
    <location>
        <begin position="2432"/>
        <end position="2449"/>
    </location>
</feature>
<evidence type="ECO:0000256" key="4">
    <source>
        <dbReference type="ARBA" id="ARBA00022833"/>
    </source>
</evidence>
<evidence type="ECO:0000313" key="9">
    <source>
        <dbReference type="Proteomes" id="UP000596742"/>
    </source>
</evidence>
<keyword evidence="9" id="KW-1185">Reference proteome</keyword>
<dbReference type="FunFam" id="3.40.50.300:FF:001366">
    <property type="entry name" value="ATP binding protein, putative"/>
    <property type="match status" value="1"/>
</dbReference>
<keyword evidence="4" id="KW-0862">Zinc</keyword>
<sequence length="2449" mass="281635">MASKSPGKLQPADFIEKLYKSNLQNEELLEILVKTMKVINRGIDNTKLSDDYLSMLVHLIAKASTCTAHRRTQEVLQLLNMLSDSSLITTRSIPLLVGVTCNNSRDHDFHCLLSDYLTILQELYIRMPHLCTTPHVIGLVEFLKGQVSECDDCEDKNKMVDFVFELKNDIMRIAEERSKPKHVKKQDIEDQFAPPEDFRTMSVVPGQIDVLYAPNFLRRNKVFGKYLDLDHYLDVQFRLYREDCVSPLRDALLEFKQKDREIRSGKFRLESGLVYRNVLVLNQSTSIDNGEVFELQLDSDHSKRINWIKSKRLIYGSLLLVSFDRFKTIFFAVVAECERDTLQKTGCFAVQVFKSGSNVKLPRNEYGIMIEATSAYFEAYKHVLKALQRIKEETFPFQRYLVLCEKDVSMPSYILKGCVYDLRPLINNSRIGIENTQRGNRRIGMSRQTLTNEIRLFQEDWPSTAVLRMDESQRNAFISALTKEFVLIQGPPGTGKTYLGLQIAKALLHNSGRWQQMDSIGEDEEDKKPNRNARRPETLPKPYMLVVCYTNHALDQFVEGIVNFMPENLYDGRFPRVVRFGSRCKNPKVEELSIKNLRRKARYEFNNPRAGVIEKATAAKRKIKEIRKTIEALQSRNIVLWFNILKSVLSENHVNQFGDNKSIVWLQWLHVLEQSWYKEVNKHYQNQQSDKEIKDQLIAMETEHKEEELITVISESEHAFNDRYLEVDDVDFSLNTDTIGLDLDMQCESQLQKTKHLEEKCRLILRLEKEKAAKELHYGENMSEDQVIDVKNIWILSMEDRWKMYRYWLMQYTKILHEQLRTSEQEFNEIFDDYMRASKELDEYIMQQTTVIAMTTTNAARYSESLHKVGPLITIIEEAAEVPEAHIITAISPRCKHLILIGDHKQLEPKPAVYELATRFNLSVSLFERMVKNELSYHCLQRQHRMRPEISELVRHIYDVLYDNENVYEYPPIKGVRKSLFFITHNKQEAFKDEGRSFSNEYEAEYLRELCLYLLKQGYKPSDITIIAAYTGQMFCIKEKMPRSKFEGVNICVLDNYQGEENEIILLSLVRSNAKGDIGFLNRENRICVALSRAKQGLFIIGNSSTLTMKSPHWQTIIKKLQIEEEDIDENETVSKYPSLGKALPLYCQNHPSHEGILAESPSDFKKVKDGGCYLPCEFRLSCGHACRYDCHPFDREHEAYKCKKQCSQTCEDGHKCRKICHFGVLCYCNVVMPRELKCGHTANLQCHVDYSKYLCPVEVTRTLSCGHPATMKCCIDQDDILCKVIVDRELQCGHTTQLKCHVDPKRHMCVTVVTGTRSKCGHEFERQCHNVFYDAISDCRVLIKVKRSSCDHVIERFCYNTEFEKLVECSVTVTMNRTSCGHEYQRQCHDQLYEKTHNCMEIVMEQWLSCEHKYERNCYDSNFVRSHTCEIVIPDKRDDCGHEYVRKCSDTNYQKENKCSVFVEKDFPYCDHKIMLPCHQDVTSIKCKANVTTVFECKHSKTHECHRSNSIKCSDKCNLICKNGHQCLKSCHFPTSCDCKELIETILERCLHQQSIPCSADAKVYPCKAMVKKVLMSCGHTQEMECHIDPETVSCKFVVLKSLPICGHRKMVLCSANVSDVKCTVEVKIELEKCGHSASIKCWEKVTNTLPAIKCSEAVAHVRSDCRHTITLQCCKISSKKIPKCKKLVDTTLACGHFIKSVCSESKEKICDQKCEISLPCGHPCPGSCYSCRIKSRHSECKSHCEKELLCGHACQSKACMKCSPCQNSCVFTCPHSKCRSKCNDPCKPCKEKCPWECKHYKCTQLCFEECNRQRCDHDCDMTLSCGHLCPGYCGEPCPQECSDCKPDMYIFKDTSKDNKIITLLQCGHSFESSYLDAHIDEITNDLVSKCPCCGEIICYHPRYEQILKKQKNALEDAKKQIGKVRMNSKTLYPVCDAIMLKSFERYTRSIATYLLIVQKTISKNDFELEFQHAEILTKSILQVIDTTNETSFKTCLQLSAKIFDLHIQWMLCLFTTKPKLLEKYYIADWFPPLVKSMRNASNNFSFELIESMEIILKENYGRLADTKGHLTITGHDIVVVVSVMEKQIKKKQLIEILKPFIADMEGDGYLANTRRYPKLQNVVGIHSSDWTICQKGHAMSMLTNSSCHTCEGNDNEQTEFEYNDEEHFATHGLKKPSNNIENKMAIADDVGIRNLPKKLKNPSKNKHNSEHFHEGRGQKRRGRGNGTEKTMQVETDKTDGNTGRGGTNRSVEFKRDGHRDNNHDKGGRRYRGRGRPDGRSQEINCGPGRGNNRGRGRGRGHEDNKYGNESPFGRSQEFNGGQGRGNNRGRGDEDNKLGNESPVGRSQELNGGQGRGNNRGRGRGRGNEDTKYRNANRGGGSRDFLRGQGRGRGRGRGHEENNDGDGIPDGRSREFSRDRHQDDSNDRVRGRGRGGNRGGRGRGRRGR</sequence>
<feature type="domain" description="NF-X1-type" evidence="7">
    <location>
        <begin position="1579"/>
        <end position="1598"/>
    </location>
</feature>
<evidence type="ECO:0000256" key="3">
    <source>
        <dbReference type="ARBA" id="ARBA00022771"/>
    </source>
</evidence>
<feature type="domain" description="NF-X1-type" evidence="7">
    <location>
        <begin position="1239"/>
        <end position="1268"/>
    </location>
</feature>
<dbReference type="InterPro" id="IPR057373">
    <property type="entry name" value="ZNFX1"/>
</dbReference>